<dbReference type="SUPFAM" id="SSF51316">
    <property type="entry name" value="Mss4-like"/>
    <property type="match status" value="1"/>
</dbReference>
<dbReference type="PROSITE" id="PS51891">
    <property type="entry name" value="CENP_V_GFA"/>
    <property type="match status" value="1"/>
</dbReference>
<gene>
    <name evidence="6" type="ORF">GLIP_3584</name>
</gene>
<evidence type="ECO:0000313" key="6">
    <source>
        <dbReference type="EMBL" id="GAC16195.1"/>
    </source>
</evidence>
<dbReference type="Pfam" id="PF04828">
    <property type="entry name" value="GFA"/>
    <property type="match status" value="1"/>
</dbReference>
<comment type="caution">
    <text evidence="6">The sequence shown here is derived from an EMBL/GenBank/DDBJ whole genome shotgun (WGS) entry which is preliminary data.</text>
</comment>
<dbReference type="RefSeq" id="WP_008845997.1">
    <property type="nucleotide sequence ID" value="NZ_BAEN01000068.1"/>
</dbReference>
<dbReference type="GO" id="GO:0046872">
    <property type="term" value="F:metal ion binding"/>
    <property type="evidence" value="ECO:0007669"/>
    <property type="project" value="UniProtKB-KW"/>
</dbReference>
<sequence>MRNIKGSCICGSAKYEVTGSVKKVVNCHCTLCRKMNGSAFSTYAIVLNTDFKLLNGYLTSHQVSLNASKHFCGSCGTPIFNTNPKLEGLVILHFGSLDSALELTPDINIYCDSKLNWVHNVADFLSLPQGVPSN</sequence>
<keyword evidence="2" id="KW-0479">Metal-binding</keyword>
<dbReference type="Gene3D" id="3.90.1590.10">
    <property type="entry name" value="glutathione-dependent formaldehyde- activating enzyme (gfa)"/>
    <property type="match status" value="1"/>
</dbReference>
<feature type="domain" description="CENP-V/GFA" evidence="5">
    <location>
        <begin position="4"/>
        <end position="102"/>
    </location>
</feature>
<dbReference type="PANTHER" id="PTHR33337">
    <property type="entry name" value="GFA DOMAIN-CONTAINING PROTEIN"/>
    <property type="match status" value="1"/>
</dbReference>
<keyword evidence="7" id="KW-1185">Reference proteome</keyword>
<protein>
    <recommendedName>
        <fullName evidence="5">CENP-V/GFA domain-containing protein</fullName>
    </recommendedName>
</protein>
<evidence type="ECO:0000256" key="2">
    <source>
        <dbReference type="ARBA" id="ARBA00022723"/>
    </source>
</evidence>
<dbReference type="EMBL" id="BAEN01000068">
    <property type="protein sequence ID" value="GAC16195.1"/>
    <property type="molecule type" value="Genomic_DNA"/>
</dbReference>
<organism evidence="6 7">
    <name type="scientific">Aliiglaciecola lipolytica E3</name>
    <dbReference type="NCBI Taxonomy" id="1127673"/>
    <lineage>
        <taxon>Bacteria</taxon>
        <taxon>Pseudomonadati</taxon>
        <taxon>Pseudomonadota</taxon>
        <taxon>Gammaproteobacteria</taxon>
        <taxon>Alteromonadales</taxon>
        <taxon>Alteromonadaceae</taxon>
        <taxon>Aliiglaciecola</taxon>
    </lineage>
</organism>
<proteinExistence type="inferred from homology"/>
<dbReference type="eggNOG" id="COG3791">
    <property type="taxonomic scope" value="Bacteria"/>
</dbReference>
<dbReference type="STRING" id="1127673.GLIP_3584"/>
<dbReference type="InterPro" id="IPR011057">
    <property type="entry name" value="Mss4-like_sf"/>
</dbReference>
<evidence type="ECO:0000259" key="5">
    <source>
        <dbReference type="PROSITE" id="PS51891"/>
    </source>
</evidence>
<dbReference type="GO" id="GO:0016846">
    <property type="term" value="F:carbon-sulfur lyase activity"/>
    <property type="evidence" value="ECO:0007669"/>
    <property type="project" value="InterPro"/>
</dbReference>
<evidence type="ECO:0000256" key="3">
    <source>
        <dbReference type="ARBA" id="ARBA00022833"/>
    </source>
</evidence>
<keyword evidence="4" id="KW-0456">Lyase</keyword>
<dbReference type="PANTHER" id="PTHR33337:SF40">
    <property type="entry name" value="CENP-V_GFA DOMAIN-CONTAINING PROTEIN-RELATED"/>
    <property type="match status" value="1"/>
</dbReference>
<evidence type="ECO:0000313" key="7">
    <source>
        <dbReference type="Proteomes" id="UP000006334"/>
    </source>
</evidence>
<dbReference type="InterPro" id="IPR006913">
    <property type="entry name" value="CENP-V/GFA"/>
</dbReference>
<evidence type="ECO:0000256" key="1">
    <source>
        <dbReference type="ARBA" id="ARBA00005495"/>
    </source>
</evidence>
<dbReference type="OrthoDB" id="4188830at2"/>
<dbReference type="AlphaFoldDB" id="K6YY91"/>
<evidence type="ECO:0000256" key="4">
    <source>
        <dbReference type="ARBA" id="ARBA00023239"/>
    </source>
</evidence>
<accession>K6YY91</accession>
<dbReference type="Proteomes" id="UP000006334">
    <property type="component" value="Unassembled WGS sequence"/>
</dbReference>
<name>K6YY91_9ALTE</name>
<keyword evidence="3" id="KW-0862">Zinc</keyword>
<reference evidence="6 7" key="1">
    <citation type="journal article" date="2017" name="Antonie Van Leeuwenhoek">
        <title>Rhizobium rhizosphaerae sp. nov., a novel species isolated from rice rhizosphere.</title>
        <authorList>
            <person name="Zhao J.J."/>
            <person name="Zhang J."/>
            <person name="Zhang R.J."/>
            <person name="Zhang C.W."/>
            <person name="Yin H.Q."/>
            <person name="Zhang X.X."/>
        </authorList>
    </citation>
    <scope>NUCLEOTIDE SEQUENCE [LARGE SCALE GENOMIC DNA]</scope>
    <source>
        <strain evidence="6 7">E3</strain>
    </source>
</reference>
<comment type="similarity">
    <text evidence="1">Belongs to the Gfa family.</text>
</comment>